<evidence type="ECO:0000259" key="2">
    <source>
        <dbReference type="Pfam" id="PF14470"/>
    </source>
</evidence>
<reference evidence="4 5" key="1">
    <citation type="journal article" date="2019" name="Int. J. Syst. Evol. Microbiol.">
        <title>The Global Catalogue of Microorganisms (GCM) 10K type strain sequencing project: providing services to taxonomists for standard genome sequencing and annotation.</title>
        <authorList>
            <consortium name="The Broad Institute Genomics Platform"/>
            <consortium name="The Broad Institute Genome Sequencing Center for Infectious Disease"/>
            <person name="Wu L."/>
            <person name="Ma J."/>
        </authorList>
    </citation>
    <scope>NUCLEOTIDE SEQUENCE [LARGE SCALE GENOMIC DNA]</scope>
    <source>
        <strain evidence="4 5">CGMCC 1.10593</strain>
    </source>
</reference>
<feature type="domain" description="DUF7115" evidence="3">
    <location>
        <begin position="1"/>
        <end position="108"/>
    </location>
</feature>
<evidence type="ECO:0000259" key="3">
    <source>
        <dbReference type="Pfam" id="PF23428"/>
    </source>
</evidence>
<evidence type="ECO:0000256" key="1">
    <source>
        <dbReference type="SAM" id="MobiDB-lite"/>
    </source>
</evidence>
<dbReference type="InterPro" id="IPR039519">
    <property type="entry name" value="YokE-like_PH"/>
</dbReference>
<keyword evidence="5" id="KW-1185">Reference proteome</keyword>
<accession>A0ABD6D5L1</accession>
<organism evidence="4 5">
    <name type="scientific">Halohasta litorea</name>
    <dbReference type="NCBI Taxonomy" id="869891"/>
    <lineage>
        <taxon>Archaea</taxon>
        <taxon>Methanobacteriati</taxon>
        <taxon>Methanobacteriota</taxon>
        <taxon>Stenosarchaea group</taxon>
        <taxon>Halobacteria</taxon>
        <taxon>Halobacteriales</taxon>
        <taxon>Haloferacaceae</taxon>
        <taxon>Halohasta</taxon>
    </lineage>
</organism>
<feature type="compositionally biased region" description="Polar residues" evidence="1">
    <location>
        <begin position="269"/>
        <end position="315"/>
    </location>
</feature>
<protein>
    <submittedName>
        <fullName evidence="4">PH domain-containing protein</fullName>
    </submittedName>
</protein>
<feature type="domain" description="YokE-like PH" evidence="2">
    <location>
        <begin position="123"/>
        <end position="191"/>
    </location>
</feature>
<name>A0ABD6D5L1_9EURY</name>
<evidence type="ECO:0000313" key="4">
    <source>
        <dbReference type="EMBL" id="MFD1641248.1"/>
    </source>
</evidence>
<gene>
    <name evidence="4" type="ORF">ACFSBW_05080</name>
</gene>
<sequence>MSLPELLESALDGEPSVAEVQLGGEDVLVVTPSRTVVYRADGLLSDESIESYPHEAEEVDLSVGRRKAKLTLDYGLDGSETLAFPAKRVEKVLHPILAGVISAAGITEAGETVHKTFRFSDLTLIVTSKRVIKHIGSAVWDTDFEAFEYSGLTDVDFEEGSVATSIVLTHNGRQNRFKTPNSDARAVREAIVEAVCEFHGVTSIQELREAMASQEDGEGVDPESTDRLDFGNGPDPLSAEPGELDSQPTNATQTESDTSVDEGLAASLDETNSQSADGSQPTEAQSADQQAETQPTDTAQRTDQPQAVVESSPNGEQADAETFDAFEGSPFESAGPVDEDDISAQIAALAEKVDQQEQQLARQAELIETLIEELRRGR</sequence>
<dbReference type="InterPro" id="IPR055539">
    <property type="entry name" value="DUF7115"/>
</dbReference>
<dbReference type="AlphaFoldDB" id="A0ABD6D5L1"/>
<proteinExistence type="predicted"/>
<evidence type="ECO:0000313" key="5">
    <source>
        <dbReference type="Proteomes" id="UP001597052"/>
    </source>
</evidence>
<feature type="compositionally biased region" description="Polar residues" evidence="1">
    <location>
        <begin position="246"/>
        <end position="257"/>
    </location>
</feature>
<dbReference type="EMBL" id="JBHUDM010000001">
    <property type="protein sequence ID" value="MFD1641248.1"/>
    <property type="molecule type" value="Genomic_DNA"/>
</dbReference>
<dbReference type="Pfam" id="PF14470">
    <property type="entry name" value="bPH_3"/>
    <property type="match status" value="1"/>
</dbReference>
<feature type="region of interest" description="Disordered" evidence="1">
    <location>
        <begin position="211"/>
        <end position="340"/>
    </location>
</feature>
<dbReference type="Proteomes" id="UP001597052">
    <property type="component" value="Unassembled WGS sequence"/>
</dbReference>
<dbReference type="RefSeq" id="WP_256394950.1">
    <property type="nucleotide sequence ID" value="NZ_JANHDJ010000001.1"/>
</dbReference>
<comment type="caution">
    <text evidence="4">The sequence shown here is derived from an EMBL/GenBank/DDBJ whole genome shotgun (WGS) entry which is preliminary data.</text>
</comment>
<dbReference type="Pfam" id="PF23428">
    <property type="entry name" value="DUF7115"/>
    <property type="match status" value="1"/>
</dbReference>